<protein>
    <submittedName>
        <fullName evidence="2">Uncharacterized protein</fullName>
    </submittedName>
</protein>
<name>H2ZFJ1_CIOSA</name>
<organism evidence="2 3">
    <name type="scientific">Ciona savignyi</name>
    <name type="common">Pacific transparent sea squirt</name>
    <dbReference type="NCBI Taxonomy" id="51511"/>
    <lineage>
        <taxon>Eukaryota</taxon>
        <taxon>Metazoa</taxon>
        <taxon>Chordata</taxon>
        <taxon>Tunicata</taxon>
        <taxon>Ascidiacea</taxon>
        <taxon>Phlebobranchia</taxon>
        <taxon>Cionidae</taxon>
        <taxon>Ciona</taxon>
    </lineage>
</organism>
<evidence type="ECO:0000313" key="2">
    <source>
        <dbReference type="Ensembl" id="ENSCSAVP00000016357.1"/>
    </source>
</evidence>
<evidence type="ECO:0000256" key="1">
    <source>
        <dbReference type="SAM" id="MobiDB-lite"/>
    </source>
</evidence>
<feature type="region of interest" description="Disordered" evidence="1">
    <location>
        <begin position="1"/>
        <end position="132"/>
    </location>
</feature>
<reference evidence="3" key="1">
    <citation type="submission" date="2003-08" db="EMBL/GenBank/DDBJ databases">
        <authorList>
            <person name="Birren B."/>
            <person name="Nusbaum C."/>
            <person name="Abebe A."/>
            <person name="Abouelleil A."/>
            <person name="Adekoya E."/>
            <person name="Ait-zahra M."/>
            <person name="Allen N."/>
            <person name="Allen T."/>
            <person name="An P."/>
            <person name="Anderson M."/>
            <person name="Anderson S."/>
            <person name="Arachchi H."/>
            <person name="Armbruster J."/>
            <person name="Bachantsang P."/>
            <person name="Baldwin J."/>
            <person name="Barry A."/>
            <person name="Bayul T."/>
            <person name="Blitshsteyn B."/>
            <person name="Bloom T."/>
            <person name="Blye J."/>
            <person name="Boguslavskiy L."/>
            <person name="Borowsky M."/>
            <person name="Boukhgalter B."/>
            <person name="Brunache A."/>
            <person name="Butler J."/>
            <person name="Calixte N."/>
            <person name="Calvo S."/>
            <person name="Camarata J."/>
            <person name="Campo K."/>
            <person name="Chang J."/>
            <person name="Cheshatsang Y."/>
            <person name="Citroen M."/>
            <person name="Collymore A."/>
            <person name="Considine T."/>
            <person name="Cook A."/>
            <person name="Cooke P."/>
            <person name="Corum B."/>
            <person name="Cuomo C."/>
            <person name="David R."/>
            <person name="Dawoe T."/>
            <person name="Degray S."/>
            <person name="Dodge S."/>
            <person name="Dooley K."/>
            <person name="Dorje P."/>
            <person name="Dorjee K."/>
            <person name="Dorris L."/>
            <person name="Duffey N."/>
            <person name="Dupes A."/>
            <person name="Elkins T."/>
            <person name="Engels R."/>
            <person name="Erickson J."/>
            <person name="Farina A."/>
            <person name="Faro S."/>
            <person name="Ferreira P."/>
            <person name="Fischer H."/>
            <person name="Fitzgerald M."/>
            <person name="Foley K."/>
            <person name="Gage D."/>
            <person name="Galagan J."/>
            <person name="Gearin G."/>
            <person name="Gnerre S."/>
            <person name="Gnirke A."/>
            <person name="Goyette A."/>
            <person name="Graham J."/>
            <person name="Grandbois E."/>
            <person name="Gyaltsen K."/>
            <person name="Hafez N."/>
            <person name="Hagopian D."/>
            <person name="Hagos B."/>
            <person name="Hall J."/>
            <person name="Hatcher B."/>
            <person name="Heller A."/>
            <person name="Higgins H."/>
            <person name="Honan T."/>
            <person name="Horn A."/>
            <person name="Houde N."/>
            <person name="Hughes L."/>
            <person name="Hulme W."/>
            <person name="Husby E."/>
            <person name="Iliev I."/>
            <person name="Jaffe D."/>
            <person name="Jones C."/>
            <person name="Kamal M."/>
            <person name="Kamat A."/>
            <person name="Kamvysselis M."/>
            <person name="Karlsson E."/>
            <person name="Kells C."/>
            <person name="Kieu A."/>
            <person name="Kisner P."/>
            <person name="Kodira C."/>
            <person name="Kulbokas E."/>
            <person name="Labutti K."/>
            <person name="Lama D."/>
            <person name="Landers T."/>
            <person name="Leger J."/>
            <person name="Levine S."/>
            <person name="Lewis D."/>
            <person name="Lewis T."/>
            <person name="Lindblad-toh K."/>
            <person name="Liu X."/>
            <person name="Lokyitsang T."/>
            <person name="Lokyitsang Y."/>
            <person name="Lucien O."/>
            <person name="Lui A."/>
            <person name="Ma L.J."/>
            <person name="Mabbitt R."/>
            <person name="Macdonald J."/>
            <person name="Maclean C."/>
            <person name="Major J."/>
            <person name="Manning J."/>
            <person name="Marabella R."/>
            <person name="Maru K."/>
            <person name="Matthews C."/>
            <person name="Mauceli E."/>
            <person name="Mccarthy M."/>
            <person name="Mcdonough S."/>
            <person name="Mcghee T."/>
            <person name="Meldrim J."/>
            <person name="Meneus L."/>
            <person name="Mesirov J."/>
            <person name="Mihalev A."/>
            <person name="Mihova T."/>
            <person name="Mikkelsen T."/>
            <person name="Mlenga V."/>
            <person name="Moru K."/>
            <person name="Mozes J."/>
            <person name="Mulrain L."/>
            <person name="Munson G."/>
            <person name="Naylor J."/>
            <person name="Newes C."/>
            <person name="Nguyen C."/>
            <person name="Nguyen N."/>
            <person name="Nguyen T."/>
            <person name="Nicol R."/>
            <person name="Nielsen C."/>
            <person name="Nizzari M."/>
            <person name="Norbu C."/>
            <person name="Norbu N."/>
            <person name="O'donnell P."/>
            <person name="Okoawo O."/>
            <person name="O'leary S."/>
            <person name="Omotosho B."/>
            <person name="O'neill K."/>
            <person name="Osman S."/>
            <person name="Parker S."/>
            <person name="Perrin D."/>
            <person name="Phunkhang P."/>
            <person name="Piqani B."/>
            <person name="Purcell S."/>
            <person name="Rachupka T."/>
            <person name="Ramasamy U."/>
            <person name="Rameau R."/>
            <person name="Ray V."/>
            <person name="Raymond C."/>
            <person name="Retta R."/>
            <person name="Richardson S."/>
            <person name="Rise C."/>
            <person name="Rodriguez J."/>
            <person name="Rogers J."/>
            <person name="Rogov P."/>
            <person name="Rutman M."/>
            <person name="Schupbach R."/>
            <person name="Seaman C."/>
            <person name="Settipalli S."/>
            <person name="Sharpe T."/>
            <person name="Sheridan J."/>
            <person name="Sherpa N."/>
            <person name="Shi J."/>
            <person name="Smirnov S."/>
            <person name="Smith C."/>
            <person name="Sougnez C."/>
            <person name="Spencer B."/>
            <person name="Stalker J."/>
            <person name="Stange-thomann N."/>
            <person name="Stavropoulos S."/>
            <person name="Stetson K."/>
            <person name="Stone C."/>
            <person name="Stone S."/>
            <person name="Stubbs M."/>
            <person name="Talamas J."/>
            <person name="Tchuinga P."/>
            <person name="Tenzing P."/>
            <person name="Tesfaye S."/>
            <person name="Theodore J."/>
            <person name="Thoulutsang Y."/>
            <person name="Topham K."/>
            <person name="Towey S."/>
            <person name="Tsamla T."/>
            <person name="Tsomo N."/>
            <person name="Vallee D."/>
            <person name="Vassiliev H."/>
            <person name="Venkataraman V."/>
            <person name="Vinson J."/>
            <person name="Vo A."/>
            <person name="Wade C."/>
            <person name="Wang S."/>
            <person name="Wangchuk T."/>
            <person name="Wangdi T."/>
            <person name="Whittaker C."/>
            <person name="Wilkinson J."/>
            <person name="Wu Y."/>
            <person name="Wyman D."/>
            <person name="Yadav S."/>
            <person name="Yang S."/>
            <person name="Yang X."/>
            <person name="Yeager S."/>
            <person name="Yee E."/>
            <person name="Young G."/>
            <person name="Zainoun J."/>
            <person name="Zembeck L."/>
            <person name="Zimmer A."/>
            <person name="Zody M."/>
            <person name="Lander E."/>
        </authorList>
    </citation>
    <scope>NUCLEOTIDE SEQUENCE [LARGE SCALE GENOMIC DNA]</scope>
</reference>
<dbReference type="Proteomes" id="UP000007875">
    <property type="component" value="Unassembled WGS sequence"/>
</dbReference>
<dbReference type="Ensembl" id="ENSCSAVT00000016538.1">
    <property type="protein sequence ID" value="ENSCSAVP00000016357.1"/>
    <property type="gene ID" value="ENSCSAVG00000009627.1"/>
</dbReference>
<dbReference type="HOGENOM" id="CLU_1844410_0_0_1"/>
<feature type="compositionally biased region" description="Basic and acidic residues" evidence="1">
    <location>
        <begin position="98"/>
        <end position="115"/>
    </location>
</feature>
<feature type="compositionally biased region" description="Low complexity" evidence="1">
    <location>
        <begin position="74"/>
        <end position="90"/>
    </location>
</feature>
<evidence type="ECO:0000313" key="3">
    <source>
        <dbReference type="Proteomes" id="UP000007875"/>
    </source>
</evidence>
<accession>H2ZFJ1</accession>
<proteinExistence type="predicted"/>
<sequence length="139" mass="15540">MTQMVPPISDSLRNTKTSRPRAGGKAGGVTLAGSALPTTPQWDSNVDDDDSYPDNWSDGNHIWDHNGTGTRIFPGTNIPNTTNRTNTTPPQKKLSNKNRREQARKERKKRSDERKKNRTPPSDSDDSTILVKNMEILKI</sequence>
<dbReference type="AlphaFoldDB" id="H2ZFJ1"/>
<keyword evidence="3" id="KW-1185">Reference proteome</keyword>
<reference evidence="2" key="2">
    <citation type="submission" date="2025-08" db="UniProtKB">
        <authorList>
            <consortium name="Ensembl"/>
        </authorList>
    </citation>
    <scope>IDENTIFICATION</scope>
</reference>
<dbReference type="InParanoid" id="H2ZFJ1"/>
<reference evidence="2" key="3">
    <citation type="submission" date="2025-09" db="UniProtKB">
        <authorList>
            <consortium name="Ensembl"/>
        </authorList>
    </citation>
    <scope>IDENTIFICATION</scope>
</reference>